<keyword evidence="3" id="KW-1185">Reference proteome</keyword>
<dbReference type="Pfam" id="PF26178">
    <property type="entry name" value="PI-PLC_cat"/>
    <property type="match status" value="1"/>
</dbReference>
<evidence type="ECO:0000313" key="3">
    <source>
        <dbReference type="Proteomes" id="UP000651852"/>
    </source>
</evidence>
<evidence type="ECO:0000313" key="2">
    <source>
        <dbReference type="EMBL" id="MBC3952579.1"/>
    </source>
</evidence>
<evidence type="ECO:0008006" key="4">
    <source>
        <dbReference type="Google" id="ProtNLM"/>
    </source>
</evidence>
<dbReference type="SUPFAM" id="SSF51695">
    <property type="entry name" value="PLC-like phosphodiesterases"/>
    <property type="match status" value="1"/>
</dbReference>
<dbReference type="PANTHER" id="PTHR13593:SF140">
    <property type="entry name" value="PLC-LIKE PHOSPHODIESTERASE"/>
    <property type="match status" value="1"/>
</dbReference>
<dbReference type="InterPro" id="IPR051057">
    <property type="entry name" value="PI-PLC_domain"/>
</dbReference>
<keyword evidence="1" id="KW-0732">Signal</keyword>
<comment type="caution">
    <text evidence="2">The sequence shown here is derived from an EMBL/GenBank/DDBJ whole genome shotgun (WGS) entry which is preliminary data.</text>
</comment>
<sequence>MKIINKINPLLGLSLLWLTMTSAQVNADAVAIGVGVDTPTPIGSIIINPDRTKPFDQNYWVTTHNAYEKINQNLAEMPRQLRDGVRGFMLDLYVDNNRQGANRIKVCHKGEPACYGPWANQLRNEFIPFLRNNPSEVVTLFLETYVGEADLQQVFNALPELATYSFNPKNFTTSGWPTMGAMAQNNNRLILLTDKREVARDYTVNGRTVTVLFDQDWIVQNHWSTMGAAASNIEKAHNWSCPTRWNSLPLATQKVAESTGKQWNRLFLMNQFHTATSTVFDSAAYDNNLTYLMRRTANCGVKPHFVGINNYQNGDTFNYTRTLTEGGVYLWEGNNADKKQDAVCAIPAGNKTLKFPTQGCENDEARSMSISGMKAGTRITVYDNSDGHRYDDYAIIDIKRNIGFNEDIVIRSFERTENNNSYQIVYVRNNGLDGKVSRLEISHTPADFSDAAIAMHEGNNATQNLDCTVPFNSTHSFGMKSRRFGCSNDEIRSATIIKAKAGTSFVLRGHPDGNDTQGKAEVIIKRDIRSPVVIGSFDRNFENADFKILKRGKGVDGLISHGYFNGAR</sequence>
<dbReference type="Proteomes" id="UP000651852">
    <property type="component" value="Unassembled WGS sequence"/>
</dbReference>
<proteinExistence type="predicted"/>
<feature type="chain" id="PRO_5047523888" description="Phosphatidylinositol diacylglycerol-lyase" evidence="1">
    <location>
        <begin position="28"/>
        <end position="568"/>
    </location>
</feature>
<reference evidence="2 3" key="1">
    <citation type="submission" date="2020-08" db="EMBL/GenBank/DDBJ databases">
        <title>Putative novel bacterial strains isolated from necrotic wheat leaf tissues caused by Xanthomonas translucens.</title>
        <authorList>
            <person name="Tambong J.T."/>
        </authorList>
    </citation>
    <scope>NUCLEOTIDE SEQUENCE [LARGE SCALE GENOMIC DNA]</scope>
    <source>
        <strain evidence="2 3">DOAB 1069</strain>
    </source>
</reference>
<dbReference type="PANTHER" id="PTHR13593">
    <property type="match status" value="1"/>
</dbReference>
<dbReference type="RefSeq" id="WP_187522867.1">
    <property type="nucleotide sequence ID" value="NZ_JACONW010000154.1"/>
</dbReference>
<protein>
    <recommendedName>
        <fullName evidence="4">Phosphatidylinositol diacylglycerol-lyase</fullName>
    </recommendedName>
</protein>
<dbReference type="EMBL" id="JACONW010000154">
    <property type="protein sequence ID" value="MBC3952579.1"/>
    <property type="molecule type" value="Genomic_DNA"/>
</dbReference>
<feature type="signal peptide" evidence="1">
    <location>
        <begin position="1"/>
        <end position="27"/>
    </location>
</feature>
<dbReference type="Gene3D" id="3.20.20.190">
    <property type="entry name" value="Phosphatidylinositol (PI) phosphodiesterase"/>
    <property type="match status" value="1"/>
</dbReference>
<dbReference type="InterPro" id="IPR017946">
    <property type="entry name" value="PLC-like_Pdiesterase_TIM-brl"/>
</dbReference>
<organism evidence="2 3">
    <name type="scientific">Pseudomonas folii</name>
    <dbReference type="NCBI Taxonomy" id="2762593"/>
    <lineage>
        <taxon>Bacteria</taxon>
        <taxon>Pseudomonadati</taxon>
        <taxon>Pseudomonadota</taxon>
        <taxon>Gammaproteobacteria</taxon>
        <taxon>Pseudomonadales</taxon>
        <taxon>Pseudomonadaceae</taxon>
        <taxon>Pseudomonas</taxon>
    </lineage>
</organism>
<accession>A0ABR7B5Y1</accession>
<evidence type="ECO:0000256" key="1">
    <source>
        <dbReference type="SAM" id="SignalP"/>
    </source>
</evidence>
<name>A0ABR7B5Y1_9PSED</name>
<gene>
    <name evidence="2" type="ORF">H8S59_22620</name>
</gene>